<dbReference type="GO" id="GO:0043041">
    <property type="term" value="P:amino acid activation for nonribosomal peptide biosynthetic process"/>
    <property type="evidence" value="ECO:0007669"/>
    <property type="project" value="TreeGrafter"/>
</dbReference>
<keyword evidence="7" id="KW-1185">Reference proteome</keyword>
<dbReference type="FunFam" id="1.10.1200.10:FF:000005">
    <property type="entry name" value="Nonribosomal peptide synthetase 1"/>
    <property type="match status" value="1"/>
</dbReference>
<dbReference type="InterPro" id="IPR000873">
    <property type="entry name" value="AMP-dep_synth/lig_dom"/>
</dbReference>
<comment type="cofactor">
    <cofactor evidence="1">
        <name>pantetheine 4'-phosphate</name>
        <dbReference type="ChEBI" id="CHEBI:47942"/>
    </cofactor>
</comment>
<proteinExistence type="inferred from homology"/>
<dbReference type="GO" id="GO:0031177">
    <property type="term" value="F:phosphopantetheine binding"/>
    <property type="evidence" value="ECO:0007669"/>
    <property type="project" value="TreeGrafter"/>
</dbReference>
<feature type="domain" description="Carrier" evidence="5">
    <location>
        <begin position="741"/>
        <end position="816"/>
    </location>
</feature>
<comment type="caution">
    <text evidence="6">The sequence shown here is derived from an EMBL/GenBank/DDBJ whole genome shotgun (WGS) entry which is preliminary data.</text>
</comment>
<dbReference type="GO" id="GO:0044550">
    <property type="term" value="P:secondary metabolite biosynthetic process"/>
    <property type="evidence" value="ECO:0007669"/>
    <property type="project" value="UniProtKB-ARBA"/>
</dbReference>
<dbReference type="InterPro" id="IPR036736">
    <property type="entry name" value="ACP-like_sf"/>
</dbReference>
<keyword evidence="3" id="KW-0596">Phosphopantetheine</keyword>
<dbReference type="Gene3D" id="1.10.1200.10">
    <property type="entry name" value="ACP-like"/>
    <property type="match status" value="1"/>
</dbReference>
<dbReference type="FunFam" id="3.30.300.30:FF:000010">
    <property type="entry name" value="Enterobactin synthetase component F"/>
    <property type="match status" value="1"/>
</dbReference>
<dbReference type="Gene3D" id="3.40.50.980">
    <property type="match status" value="2"/>
</dbReference>
<dbReference type="GO" id="GO:0005737">
    <property type="term" value="C:cytoplasm"/>
    <property type="evidence" value="ECO:0007669"/>
    <property type="project" value="TreeGrafter"/>
</dbReference>
<dbReference type="FunFam" id="2.30.38.10:FF:000001">
    <property type="entry name" value="Non-ribosomal peptide synthetase PvdI"/>
    <property type="match status" value="1"/>
</dbReference>
<accession>A0A226H6T3</accession>
<dbReference type="PROSITE" id="PS00455">
    <property type="entry name" value="AMP_BINDING"/>
    <property type="match status" value="1"/>
</dbReference>
<name>A0A226H6T3_9FLAO</name>
<evidence type="ECO:0000256" key="1">
    <source>
        <dbReference type="ARBA" id="ARBA00001957"/>
    </source>
</evidence>
<dbReference type="FunFam" id="3.40.50.12780:FF:000012">
    <property type="entry name" value="Non-ribosomal peptide synthetase"/>
    <property type="match status" value="1"/>
</dbReference>
<dbReference type="InterPro" id="IPR025110">
    <property type="entry name" value="AMP-bd_C"/>
</dbReference>
<dbReference type="NCBIfam" id="TIGR01733">
    <property type="entry name" value="AA-adenyl-dom"/>
    <property type="match status" value="1"/>
</dbReference>
<evidence type="ECO:0000313" key="7">
    <source>
        <dbReference type="Proteomes" id="UP000198345"/>
    </source>
</evidence>
<dbReference type="CDD" id="cd05930">
    <property type="entry name" value="A_NRPS"/>
    <property type="match status" value="1"/>
</dbReference>
<dbReference type="AlphaFoldDB" id="A0A226H6T3"/>
<dbReference type="SUPFAM" id="SSF47336">
    <property type="entry name" value="ACP-like"/>
    <property type="match status" value="1"/>
</dbReference>
<dbReference type="PROSITE" id="PS50075">
    <property type="entry name" value="CARRIER"/>
    <property type="match status" value="1"/>
</dbReference>
<gene>
    <name evidence="6" type="ORF">B0A66_13350</name>
</gene>
<dbReference type="Pfam" id="PF00550">
    <property type="entry name" value="PP-binding"/>
    <property type="match status" value="1"/>
</dbReference>
<dbReference type="SUPFAM" id="SSF56801">
    <property type="entry name" value="Acetyl-CoA synthetase-like"/>
    <property type="match status" value="1"/>
</dbReference>
<dbReference type="Pfam" id="PF00501">
    <property type="entry name" value="AMP-binding"/>
    <property type="match status" value="1"/>
</dbReference>
<dbReference type="PANTHER" id="PTHR45527:SF1">
    <property type="entry name" value="FATTY ACID SYNTHASE"/>
    <property type="match status" value="1"/>
</dbReference>
<comment type="similarity">
    <text evidence="2">Belongs to the ATP-dependent AMP-binding enzyme family.</text>
</comment>
<dbReference type="PRINTS" id="PR00154">
    <property type="entry name" value="AMPBINDING"/>
</dbReference>
<dbReference type="PANTHER" id="PTHR45527">
    <property type="entry name" value="NONRIBOSOMAL PEPTIDE SYNTHETASE"/>
    <property type="match status" value="1"/>
</dbReference>
<evidence type="ECO:0000256" key="4">
    <source>
        <dbReference type="ARBA" id="ARBA00022553"/>
    </source>
</evidence>
<sequence>MKIMERNIELNSENLTSRYWRKKTINRAQALETKDKQISLESITIKGEELQYFTKLTNTNLLAQYTVINAIYSFLLKKLISEFDGFVVSHYQGQENPLLLAFPTTLDITFKEYLQKVKEEILETLKYADYSNVQIVEKTGFTTLSNLSHYAISINSNSEAVCNGVLLAVKIKENQDLDIQVSYVEGFVNKAIVEYLASYFEGFIVDLEHNLGTTLTAYSVLSENEKQQLLVDFNATDAVYPKDKTIVDLFEEQVEKTPNAVAVVFKDTTLTYQELNERSNQLARYINDNHKVNKGDIVGAFLPKSDNGVITLLAIMKLGAVYLPIDTNYPQERIDYLVQDSALKLVISDCDTLAIAQIKNININSINFDAIFSDNMNVAITADDLAYVIYTSGSTGNPKGVAIAHGSNVNMSLDQIKTFEVTASDKVVWFASVAFDASISEIMMSLYSGASLCIPTEEVIKDKHQFVSFLKETSATVVTFPPSYLGLLSEEELAGLRCIITAGEPANASKALAVVEAGIDYYNAYGPTECAVCVSIYKVTQQDHNKAIIPIGTPIANTKIYILDEALQPVPIGVTGKLYVAGTGLAKAYLHKPELTAEKFITNPFHEGEKMYDTGDLGCWLADGNIEFLGRKDYQVKVRGYRIELGEIENTLLQYSQNVKQAVVEVRENNKEKVLVAYFVANNNLEKGDLRSFLQKRLPDYMIPAFYVALKELPLTPNGKIDRKALPEIASHDIIRREYVAPRNSTEEYLVAIWQDVLGIEKIGTTDNFFELGGHSLKVTKMLYQINRTFEVELQIKNVLALQNIIELAKMIENEIVFVKGITTNRTIDLATNKNLEVWEI</sequence>
<dbReference type="FunFam" id="3.40.50.980:FF:000001">
    <property type="entry name" value="Non-ribosomal peptide synthetase"/>
    <property type="match status" value="1"/>
</dbReference>
<protein>
    <recommendedName>
        <fullName evidence="5">Carrier domain-containing protein</fullName>
    </recommendedName>
</protein>
<dbReference type="EMBL" id="MUGW01000026">
    <property type="protein sequence ID" value="OXA89987.1"/>
    <property type="molecule type" value="Genomic_DNA"/>
</dbReference>
<dbReference type="InterPro" id="IPR020845">
    <property type="entry name" value="AMP-binding_CS"/>
</dbReference>
<evidence type="ECO:0000256" key="2">
    <source>
        <dbReference type="ARBA" id="ARBA00006432"/>
    </source>
</evidence>
<evidence type="ECO:0000256" key="3">
    <source>
        <dbReference type="ARBA" id="ARBA00022450"/>
    </source>
</evidence>
<dbReference type="Gene3D" id="2.30.38.10">
    <property type="entry name" value="Luciferase, Domain 3"/>
    <property type="match status" value="1"/>
</dbReference>
<dbReference type="OrthoDB" id="4317020at2"/>
<dbReference type="InterPro" id="IPR010071">
    <property type="entry name" value="AA_adenyl_dom"/>
</dbReference>
<dbReference type="Pfam" id="PF13193">
    <property type="entry name" value="AMP-binding_C"/>
    <property type="match status" value="1"/>
</dbReference>
<dbReference type="InterPro" id="IPR009081">
    <property type="entry name" value="PP-bd_ACP"/>
</dbReference>
<reference evidence="6 7" key="1">
    <citation type="submission" date="2016-11" db="EMBL/GenBank/DDBJ databases">
        <title>Whole genomes of Flavobacteriaceae.</title>
        <authorList>
            <person name="Stine C."/>
            <person name="Li C."/>
            <person name="Tadesse D."/>
        </authorList>
    </citation>
    <scope>NUCLEOTIDE SEQUENCE [LARGE SCALE GENOMIC DNA]</scope>
    <source>
        <strain evidence="6 7">DSM 18292</strain>
    </source>
</reference>
<dbReference type="Gene3D" id="3.30.300.30">
    <property type="match status" value="1"/>
</dbReference>
<organism evidence="6 7">
    <name type="scientific">Flavobacterium hercynium</name>
    <dbReference type="NCBI Taxonomy" id="387094"/>
    <lineage>
        <taxon>Bacteria</taxon>
        <taxon>Pseudomonadati</taxon>
        <taxon>Bacteroidota</taxon>
        <taxon>Flavobacteriia</taxon>
        <taxon>Flavobacteriales</taxon>
        <taxon>Flavobacteriaceae</taxon>
        <taxon>Flavobacterium</taxon>
    </lineage>
</organism>
<dbReference type="InterPro" id="IPR045851">
    <property type="entry name" value="AMP-bd_C_sf"/>
</dbReference>
<dbReference type="InterPro" id="IPR020459">
    <property type="entry name" value="AMP-binding"/>
</dbReference>
<keyword evidence="4" id="KW-0597">Phosphoprotein</keyword>
<evidence type="ECO:0000259" key="5">
    <source>
        <dbReference type="PROSITE" id="PS50075"/>
    </source>
</evidence>
<dbReference type="Proteomes" id="UP000198345">
    <property type="component" value="Unassembled WGS sequence"/>
</dbReference>
<dbReference type="SUPFAM" id="SSF52777">
    <property type="entry name" value="CoA-dependent acyltransferases"/>
    <property type="match status" value="1"/>
</dbReference>
<evidence type="ECO:0000313" key="6">
    <source>
        <dbReference type="EMBL" id="OXA89987.1"/>
    </source>
</evidence>
<dbReference type="Gene3D" id="3.30.559.30">
    <property type="entry name" value="Nonribosomal peptide synthetase, condensation domain"/>
    <property type="match status" value="1"/>
</dbReference>